<name>A0A158L343_9BURK</name>
<evidence type="ECO:0000256" key="2">
    <source>
        <dbReference type="PROSITE-ProRule" id="PRU00169"/>
    </source>
</evidence>
<keyword evidence="1 2" id="KW-0597">Phosphoprotein</keyword>
<organism evidence="4 5">
    <name type="scientific">Caballeronia terrestris</name>
    <dbReference type="NCBI Taxonomy" id="1226301"/>
    <lineage>
        <taxon>Bacteria</taxon>
        <taxon>Pseudomonadati</taxon>
        <taxon>Pseudomonadota</taxon>
        <taxon>Betaproteobacteria</taxon>
        <taxon>Burkholderiales</taxon>
        <taxon>Burkholderiaceae</taxon>
        <taxon>Caballeronia</taxon>
    </lineage>
</organism>
<evidence type="ECO:0000313" key="4">
    <source>
        <dbReference type="EMBL" id="SAL87808.1"/>
    </source>
</evidence>
<dbReference type="InterPro" id="IPR001789">
    <property type="entry name" value="Sig_transdc_resp-reg_receiver"/>
</dbReference>
<dbReference type="InterPro" id="IPR050595">
    <property type="entry name" value="Bact_response_regulator"/>
</dbReference>
<proteinExistence type="predicted"/>
<dbReference type="Pfam" id="PF00072">
    <property type="entry name" value="Response_reg"/>
    <property type="match status" value="1"/>
</dbReference>
<dbReference type="PANTHER" id="PTHR44591">
    <property type="entry name" value="STRESS RESPONSE REGULATOR PROTEIN 1"/>
    <property type="match status" value="1"/>
</dbReference>
<feature type="modified residue" description="4-aspartylphosphate" evidence="2">
    <location>
        <position position="16"/>
    </location>
</feature>
<dbReference type="GO" id="GO:0000160">
    <property type="term" value="P:phosphorelay signal transduction system"/>
    <property type="evidence" value="ECO:0007669"/>
    <property type="project" value="InterPro"/>
</dbReference>
<evidence type="ECO:0000313" key="5">
    <source>
        <dbReference type="Proteomes" id="UP000054925"/>
    </source>
</evidence>
<dbReference type="AlphaFoldDB" id="A0A158L343"/>
<evidence type="ECO:0000259" key="3">
    <source>
        <dbReference type="PROSITE" id="PS50110"/>
    </source>
</evidence>
<dbReference type="PANTHER" id="PTHR44591:SF3">
    <property type="entry name" value="RESPONSE REGULATORY DOMAIN-CONTAINING PROTEIN"/>
    <property type="match status" value="1"/>
</dbReference>
<reference evidence="4" key="1">
    <citation type="submission" date="2016-01" db="EMBL/GenBank/DDBJ databases">
        <authorList>
            <person name="Peeters C."/>
        </authorList>
    </citation>
    <scope>NUCLEOTIDE SEQUENCE [LARGE SCALE GENOMIC DNA]</scope>
    <source>
        <strain evidence="4">LMG 22937</strain>
    </source>
</reference>
<dbReference type="Proteomes" id="UP000054925">
    <property type="component" value="Unassembled WGS sequence"/>
</dbReference>
<comment type="caution">
    <text evidence="4">The sequence shown here is derived from an EMBL/GenBank/DDBJ whole genome shotgun (WGS) entry which is preliminary data.</text>
</comment>
<dbReference type="PROSITE" id="PS50110">
    <property type="entry name" value="RESPONSE_REGULATORY"/>
    <property type="match status" value="1"/>
</dbReference>
<dbReference type="InterPro" id="IPR011006">
    <property type="entry name" value="CheY-like_superfamily"/>
</dbReference>
<evidence type="ECO:0000256" key="1">
    <source>
        <dbReference type="ARBA" id="ARBA00022553"/>
    </source>
</evidence>
<feature type="domain" description="Response regulatory" evidence="3">
    <location>
        <begin position="1"/>
        <end position="79"/>
    </location>
</feature>
<dbReference type="EMBL" id="FCOL02000384">
    <property type="protein sequence ID" value="SAL87808.1"/>
    <property type="molecule type" value="Genomic_DNA"/>
</dbReference>
<protein>
    <submittedName>
        <fullName evidence="4">Two component LuxR family transcriptional regulator</fullName>
    </submittedName>
</protein>
<gene>
    <name evidence="4" type="ORF">AWB67_07479</name>
</gene>
<dbReference type="SUPFAM" id="SSF52172">
    <property type="entry name" value="CheY-like"/>
    <property type="match status" value="1"/>
</dbReference>
<sequence length="85" mass="9268">MFDSIPSYRPACIVLDVQVPGLNGREVQQRLASNGIPVILITAHDETNVRQQSLSAGAATYLRKPLNDEVSIKAVRTVFNLVHGP</sequence>
<dbReference type="Gene3D" id="3.40.50.2300">
    <property type="match status" value="1"/>
</dbReference>
<keyword evidence="5" id="KW-1185">Reference proteome</keyword>
<accession>A0A158L343</accession>